<dbReference type="Gene3D" id="2.30.110.10">
    <property type="entry name" value="Electron Transport, Fmn-binding Protein, Chain A"/>
    <property type="match status" value="1"/>
</dbReference>
<sequence>MAQNYPALAFTDPVKKLQERFGSRTAYARQEHFAYQDGLTEQEIGFIAEQDSLYMASIGENGFPYIQHRGGPKGFVKVIDKDTIGFVDFTGNRQYISVGNMLTHPQVSLIMVNYPRRARLKIYAEARIVELKDNPALVDLLDPADYPHRPERMIVLVVKAYDWNCPQHIKPRYTAEDITEAMVQRDEYIQRLEAELAELRQVVAVASKP</sequence>
<evidence type="ECO:0000313" key="3">
    <source>
        <dbReference type="Proteomes" id="UP001597469"/>
    </source>
</evidence>
<dbReference type="InterPro" id="IPR011576">
    <property type="entry name" value="Pyridox_Oxase_N"/>
</dbReference>
<evidence type="ECO:0000259" key="1">
    <source>
        <dbReference type="Pfam" id="PF01243"/>
    </source>
</evidence>
<dbReference type="SUPFAM" id="SSF50475">
    <property type="entry name" value="FMN-binding split barrel"/>
    <property type="match status" value="1"/>
</dbReference>
<feature type="domain" description="Pyridoxamine 5'-phosphate oxidase N-terminal" evidence="1">
    <location>
        <begin position="45"/>
        <end position="133"/>
    </location>
</feature>
<organism evidence="2 3">
    <name type="scientific">Spirosoma soli</name>
    <dbReference type="NCBI Taxonomy" id="1770529"/>
    <lineage>
        <taxon>Bacteria</taxon>
        <taxon>Pseudomonadati</taxon>
        <taxon>Bacteroidota</taxon>
        <taxon>Cytophagia</taxon>
        <taxon>Cytophagales</taxon>
        <taxon>Cytophagaceae</taxon>
        <taxon>Spirosoma</taxon>
    </lineage>
</organism>
<protein>
    <submittedName>
        <fullName evidence="2">Pyridoxamine 5'-phosphate oxidase family protein</fullName>
    </submittedName>
</protein>
<dbReference type="PANTHER" id="PTHR42815">
    <property type="entry name" value="FAD-BINDING, PUTATIVE (AFU_ORTHOLOGUE AFUA_6G07600)-RELATED"/>
    <property type="match status" value="1"/>
</dbReference>
<dbReference type="PANTHER" id="PTHR42815:SF2">
    <property type="entry name" value="FAD-BINDING, PUTATIVE (AFU_ORTHOLOGUE AFUA_6G07600)-RELATED"/>
    <property type="match status" value="1"/>
</dbReference>
<reference evidence="3" key="1">
    <citation type="journal article" date="2019" name="Int. J. Syst. Evol. Microbiol.">
        <title>The Global Catalogue of Microorganisms (GCM) 10K type strain sequencing project: providing services to taxonomists for standard genome sequencing and annotation.</title>
        <authorList>
            <consortium name="The Broad Institute Genomics Platform"/>
            <consortium name="The Broad Institute Genome Sequencing Center for Infectious Disease"/>
            <person name="Wu L."/>
            <person name="Ma J."/>
        </authorList>
    </citation>
    <scope>NUCLEOTIDE SEQUENCE [LARGE SCALE GENOMIC DNA]</scope>
    <source>
        <strain evidence="3">KCTC 42805</strain>
    </source>
</reference>
<gene>
    <name evidence="2" type="ORF">ACFSUS_28735</name>
</gene>
<dbReference type="Proteomes" id="UP001597469">
    <property type="component" value="Unassembled WGS sequence"/>
</dbReference>
<dbReference type="InterPro" id="IPR012349">
    <property type="entry name" value="Split_barrel_FMN-bd"/>
</dbReference>
<dbReference type="Pfam" id="PF01243">
    <property type="entry name" value="PNPOx_N"/>
    <property type="match status" value="1"/>
</dbReference>
<name>A0ABW5MDU0_9BACT</name>
<evidence type="ECO:0000313" key="2">
    <source>
        <dbReference type="EMBL" id="MFD2574651.1"/>
    </source>
</evidence>
<proteinExistence type="predicted"/>
<accession>A0ABW5MDU0</accession>
<keyword evidence="3" id="KW-1185">Reference proteome</keyword>
<comment type="caution">
    <text evidence="2">The sequence shown here is derived from an EMBL/GenBank/DDBJ whole genome shotgun (WGS) entry which is preliminary data.</text>
</comment>
<dbReference type="EMBL" id="JBHULN010000039">
    <property type="protein sequence ID" value="MFD2574651.1"/>
    <property type="molecule type" value="Genomic_DNA"/>
</dbReference>
<dbReference type="RefSeq" id="WP_381528725.1">
    <property type="nucleotide sequence ID" value="NZ_JBHULN010000039.1"/>
</dbReference>